<organism evidence="3">
    <name type="scientific">Micromonas pusilla (strain CCMP1545)</name>
    <name type="common">Picoplanktonic green alga</name>
    <dbReference type="NCBI Taxonomy" id="564608"/>
    <lineage>
        <taxon>Eukaryota</taxon>
        <taxon>Viridiplantae</taxon>
        <taxon>Chlorophyta</taxon>
        <taxon>Mamiellophyceae</taxon>
        <taxon>Mamiellales</taxon>
        <taxon>Mamiellaceae</taxon>
        <taxon>Micromonas</taxon>
    </lineage>
</organism>
<dbReference type="AlphaFoldDB" id="C1N4A8"/>
<name>C1N4A8_MICPC</name>
<evidence type="ECO:0000313" key="3">
    <source>
        <dbReference type="Proteomes" id="UP000001876"/>
    </source>
</evidence>
<dbReference type="GeneID" id="9688197"/>
<feature type="compositionally biased region" description="Pro residues" evidence="1">
    <location>
        <begin position="90"/>
        <end position="103"/>
    </location>
</feature>
<accession>C1N4A8</accession>
<protein>
    <submittedName>
        <fullName evidence="2">Predicted protein</fullName>
    </submittedName>
</protein>
<feature type="compositionally biased region" description="Low complexity" evidence="1">
    <location>
        <begin position="122"/>
        <end position="134"/>
    </location>
</feature>
<reference evidence="2 3" key="1">
    <citation type="journal article" date="2009" name="Science">
        <title>Green evolution and dynamic adaptations revealed by genomes of the marine picoeukaryotes Micromonas.</title>
        <authorList>
            <person name="Worden A.Z."/>
            <person name="Lee J.H."/>
            <person name="Mock T."/>
            <person name="Rouze P."/>
            <person name="Simmons M.P."/>
            <person name="Aerts A.L."/>
            <person name="Allen A.E."/>
            <person name="Cuvelier M.L."/>
            <person name="Derelle E."/>
            <person name="Everett M.V."/>
            <person name="Foulon E."/>
            <person name="Grimwood J."/>
            <person name="Gundlach H."/>
            <person name="Henrissat B."/>
            <person name="Napoli C."/>
            <person name="McDonald S.M."/>
            <person name="Parker M.S."/>
            <person name="Rombauts S."/>
            <person name="Salamov A."/>
            <person name="Von Dassow P."/>
            <person name="Badger J.H."/>
            <person name="Coutinho P.M."/>
            <person name="Demir E."/>
            <person name="Dubchak I."/>
            <person name="Gentemann C."/>
            <person name="Eikrem W."/>
            <person name="Gready J.E."/>
            <person name="John U."/>
            <person name="Lanier W."/>
            <person name="Lindquist E.A."/>
            <person name="Lucas S."/>
            <person name="Mayer K.F."/>
            <person name="Moreau H."/>
            <person name="Not F."/>
            <person name="Otillar R."/>
            <person name="Panaud O."/>
            <person name="Pangilinan J."/>
            <person name="Paulsen I."/>
            <person name="Piegu B."/>
            <person name="Poliakov A."/>
            <person name="Robbens S."/>
            <person name="Schmutz J."/>
            <person name="Toulza E."/>
            <person name="Wyss T."/>
            <person name="Zelensky A."/>
            <person name="Zhou K."/>
            <person name="Armbrust E.V."/>
            <person name="Bhattacharya D."/>
            <person name="Goodenough U.W."/>
            <person name="Van de Peer Y."/>
            <person name="Grigoriev I.V."/>
        </authorList>
    </citation>
    <scope>NUCLEOTIDE SEQUENCE [LARGE SCALE GENOMIC DNA]</scope>
    <source>
        <strain evidence="2 3">CCMP1545</strain>
    </source>
</reference>
<dbReference type="CDD" id="cd22967">
    <property type="entry name" value="DD_AK7"/>
    <property type="match status" value="1"/>
</dbReference>
<feature type="region of interest" description="Disordered" evidence="1">
    <location>
        <begin position="68"/>
        <end position="134"/>
    </location>
</feature>
<dbReference type="KEGG" id="mpp:MICPUCDRAFT_66713"/>
<dbReference type="RefSeq" id="XP_003062967.1">
    <property type="nucleotide sequence ID" value="XM_003062921.1"/>
</dbReference>
<evidence type="ECO:0000256" key="1">
    <source>
        <dbReference type="SAM" id="MobiDB-lite"/>
    </source>
</evidence>
<sequence>MPTVTGALLSMLKLRPPDPVLALSEYLLRKDREAEFGEEAERQSAKAIERAVYEEAKAAEAAAKLEISRKKAEEARRAIKPRSVVRVVPKLPPKTLRPPPSPSEVPEGGGGEGGGEGDENSGEPVAAQPEPVAA</sequence>
<dbReference type="EMBL" id="GG663747">
    <property type="protein sequence ID" value="EEH52906.1"/>
    <property type="molecule type" value="Genomic_DNA"/>
</dbReference>
<feature type="compositionally biased region" description="Basic and acidic residues" evidence="1">
    <location>
        <begin position="68"/>
        <end position="77"/>
    </location>
</feature>
<proteinExistence type="predicted"/>
<dbReference type="Proteomes" id="UP000001876">
    <property type="component" value="Unassembled WGS sequence"/>
</dbReference>
<dbReference type="OrthoDB" id="10673541at2759"/>
<dbReference type="InterPro" id="IPR047499">
    <property type="entry name" value="DD_AK7"/>
</dbReference>
<evidence type="ECO:0000313" key="2">
    <source>
        <dbReference type="EMBL" id="EEH52906.1"/>
    </source>
</evidence>
<gene>
    <name evidence="2" type="ORF">MICPUCDRAFT_66713</name>
</gene>
<keyword evidence="3" id="KW-1185">Reference proteome</keyword>